<reference evidence="3" key="1">
    <citation type="journal article" date="2015" name="Proc. Natl. Acad. Sci. U.S.A.">
        <title>Genome sequencing of adzuki bean (Vigna angularis) provides insight into high starch and low fat accumulation and domestication.</title>
        <authorList>
            <person name="Yang K."/>
            <person name="Tian Z."/>
            <person name="Chen C."/>
            <person name="Luo L."/>
            <person name="Zhao B."/>
            <person name="Wang Z."/>
            <person name="Yu L."/>
            <person name="Li Y."/>
            <person name="Sun Y."/>
            <person name="Li W."/>
            <person name="Chen Y."/>
            <person name="Li Y."/>
            <person name="Zhang Y."/>
            <person name="Ai D."/>
            <person name="Zhao J."/>
            <person name="Shang C."/>
            <person name="Ma Y."/>
            <person name="Wu B."/>
            <person name="Wang M."/>
            <person name="Gao L."/>
            <person name="Sun D."/>
            <person name="Zhang P."/>
            <person name="Guo F."/>
            <person name="Wang W."/>
            <person name="Li Y."/>
            <person name="Wang J."/>
            <person name="Varshney R.K."/>
            <person name="Wang J."/>
            <person name="Ling H.Q."/>
            <person name="Wan P."/>
        </authorList>
    </citation>
    <scope>NUCLEOTIDE SEQUENCE</scope>
    <source>
        <strain evidence="3">cv. Jingnong 6</strain>
    </source>
</reference>
<feature type="region of interest" description="Disordered" evidence="1">
    <location>
        <begin position="35"/>
        <end position="81"/>
    </location>
</feature>
<dbReference type="AlphaFoldDB" id="A0A0L9TYC1"/>
<dbReference type="Gramene" id="KOM35535">
    <property type="protein sequence ID" value="KOM35535"/>
    <property type="gene ID" value="LR48_Vigan02g168500"/>
</dbReference>
<gene>
    <name evidence="2" type="ORF">LR48_Vigan02g168500</name>
</gene>
<feature type="compositionally biased region" description="Polar residues" evidence="1">
    <location>
        <begin position="35"/>
        <end position="58"/>
    </location>
</feature>
<protein>
    <submittedName>
        <fullName evidence="2">Uncharacterized protein</fullName>
    </submittedName>
</protein>
<evidence type="ECO:0000313" key="3">
    <source>
        <dbReference type="Proteomes" id="UP000053144"/>
    </source>
</evidence>
<dbReference type="Proteomes" id="UP000053144">
    <property type="component" value="Chromosome 2"/>
</dbReference>
<organism evidence="2 3">
    <name type="scientific">Phaseolus angularis</name>
    <name type="common">Azuki bean</name>
    <name type="synonym">Vigna angularis</name>
    <dbReference type="NCBI Taxonomy" id="3914"/>
    <lineage>
        <taxon>Eukaryota</taxon>
        <taxon>Viridiplantae</taxon>
        <taxon>Streptophyta</taxon>
        <taxon>Embryophyta</taxon>
        <taxon>Tracheophyta</taxon>
        <taxon>Spermatophyta</taxon>
        <taxon>Magnoliopsida</taxon>
        <taxon>eudicotyledons</taxon>
        <taxon>Gunneridae</taxon>
        <taxon>Pentapetalae</taxon>
        <taxon>rosids</taxon>
        <taxon>fabids</taxon>
        <taxon>Fabales</taxon>
        <taxon>Fabaceae</taxon>
        <taxon>Papilionoideae</taxon>
        <taxon>50 kb inversion clade</taxon>
        <taxon>NPAAA clade</taxon>
        <taxon>indigoferoid/millettioid clade</taxon>
        <taxon>Phaseoleae</taxon>
        <taxon>Vigna</taxon>
    </lineage>
</organism>
<evidence type="ECO:0000313" key="2">
    <source>
        <dbReference type="EMBL" id="KOM35535.1"/>
    </source>
</evidence>
<accession>A0A0L9TYC1</accession>
<evidence type="ECO:0000256" key="1">
    <source>
        <dbReference type="SAM" id="MobiDB-lite"/>
    </source>
</evidence>
<sequence>MQHPTLHLNLPSSSLQLLRRMTSASLLPNLQQAYSLPDFSSNSPPLQNSPKIPLNSRTPPFKRKKKCTPLLNEPQSFPSPS</sequence>
<dbReference type="EMBL" id="CM003372">
    <property type="protein sequence ID" value="KOM35535.1"/>
    <property type="molecule type" value="Genomic_DNA"/>
</dbReference>
<name>A0A0L9TYC1_PHAAN</name>
<proteinExistence type="predicted"/>